<dbReference type="EMBL" id="MU251248">
    <property type="protein sequence ID" value="KAG9256175.1"/>
    <property type="molecule type" value="Genomic_DNA"/>
</dbReference>
<reference evidence="2" key="1">
    <citation type="journal article" date="2021" name="IMA Fungus">
        <title>Genomic characterization of three marine fungi, including Emericellopsis atlantica sp. nov. with signatures of a generalist lifestyle and marine biomass degradation.</title>
        <authorList>
            <person name="Hagestad O.C."/>
            <person name="Hou L."/>
            <person name="Andersen J.H."/>
            <person name="Hansen E.H."/>
            <person name="Altermark B."/>
            <person name="Li C."/>
            <person name="Kuhnert E."/>
            <person name="Cox R.J."/>
            <person name="Crous P.W."/>
            <person name="Spatafora J.W."/>
            <person name="Lail K."/>
            <person name="Amirebrahimi M."/>
            <person name="Lipzen A."/>
            <person name="Pangilinan J."/>
            <person name="Andreopoulos W."/>
            <person name="Hayes R.D."/>
            <person name="Ng V."/>
            <person name="Grigoriev I.V."/>
            <person name="Jackson S.A."/>
            <person name="Sutton T.D.S."/>
            <person name="Dobson A.D.W."/>
            <person name="Rama T."/>
        </authorList>
    </citation>
    <scope>NUCLEOTIDE SEQUENCE</scope>
    <source>
        <strain evidence="2">TS7</strain>
    </source>
</reference>
<protein>
    <recommendedName>
        <fullName evidence="4">Lysine-specific metallo-endopeptidase domain-containing protein</fullName>
    </recommendedName>
</protein>
<accession>A0A9P7ZR59</accession>
<proteinExistence type="predicted"/>
<keyword evidence="1" id="KW-0732">Signal</keyword>
<dbReference type="AlphaFoldDB" id="A0A9P7ZR59"/>
<dbReference type="RefSeq" id="XP_046120099.1">
    <property type="nucleotide sequence ID" value="XM_046262066.1"/>
</dbReference>
<evidence type="ECO:0000313" key="2">
    <source>
        <dbReference type="EMBL" id="KAG9256175.1"/>
    </source>
</evidence>
<dbReference type="Proteomes" id="UP000887229">
    <property type="component" value="Unassembled WGS sequence"/>
</dbReference>
<organism evidence="2 3">
    <name type="scientific">Emericellopsis atlantica</name>
    <dbReference type="NCBI Taxonomy" id="2614577"/>
    <lineage>
        <taxon>Eukaryota</taxon>
        <taxon>Fungi</taxon>
        <taxon>Dikarya</taxon>
        <taxon>Ascomycota</taxon>
        <taxon>Pezizomycotina</taxon>
        <taxon>Sordariomycetes</taxon>
        <taxon>Hypocreomycetidae</taxon>
        <taxon>Hypocreales</taxon>
        <taxon>Bionectriaceae</taxon>
        <taxon>Emericellopsis</taxon>
    </lineage>
</organism>
<evidence type="ECO:0008006" key="4">
    <source>
        <dbReference type="Google" id="ProtNLM"/>
    </source>
</evidence>
<dbReference type="GeneID" id="70292969"/>
<evidence type="ECO:0000256" key="1">
    <source>
        <dbReference type="SAM" id="SignalP"/>
    </source>
</evidence>
<sequence>MVSLLRVALVWATVLSVSLAWTIPHASVIRSLSKRAISLWHNVSPPSPAAFSQDEVDELNDWLSDSITMARTARRMLDRYSSDRVVAATLGTFLGVEPIDDNGQFTPKDPAQLQNFKGPDWLGDVVAYAEGGFASFGYSEAWLMKGDSFQQRKTLDDWVQQDDGSVAKFEQNGVEQPISLRQVADFAGEIAKGRWIWWIPGMGSYLSLGAGDFTPGVPGVSPGSQCTGAGAFTGTTRGLQGVRKSLITICKPGAQGDGTPVDHFSAIPYKMFADVPVTKDAVVEKHFSRSTILLHEMMHAVRQGKSPDLVNGSDQCFAKRKTGASAVSPACVTAMVVAMNFLDRGLTAGQDPWSFWTGRARAASEAYEWFVNQKKDQQS</sequence>
<name>A0A9P7ZR59_9HYPO</name>
<comment type="caution">
    <text evidence="2">The sequence shown here is derived from an EMBL/GenBank/DDBJ whole genome shotgun (WGS) entry which is preliminary data.</text>
</comment>
<feature type="signal peptide" evidence="1">
    <location>
        <begin position="1"/>
        <end position="20"/>
    </location>
</feature>
<evidence type="ECO:0000313" key="3">
    <source>
        <dbReference type="Proteomes" id="UP000887229"/>
    </source>
</evidence>
<gene>
    <name evidence="2" type="ORF">F5Z01DRAFT_634504</name>
</gene>
<feature type="chain" id="PRO_5040222945" description="Lysine-specific metallo-endopeptidase domain-containing protein" evidence="1">
    <location>
        <begin position="21"/>
        <end position="379"/>
    </location>
</feature>
<keyword evidence="3" id="KW-1185">Reference proteome</keyword>